<dbReference type="SMART" id="SM00421">
    <property type="entry name" value="HTH_LUXR"/>
    <property type="match status" value="1"/>
</dbReference>
<dbReference type="EMBL" id="CP000934">
    <property type="protein sequence ID" value="ACE85058.1"/>
    <property type="molecule type" value="Genomic_DNA"/>
</dbReference>
<dbReference type="InterPro" id="IPR000792">
    <property type="entry name" value="Tscrpt_reg_LuxR_C"/>
</dbReference>
<gene>
    <name evidence="2" type="ordered locus">CJA_3746</name>
</gene>
<name>B3PI03_CELJU</name>
<dbReference type="HOGENOM" id="CLU_1018179_0_0_6"/>
<dbReference type="AlphaFoldDB" id="B3PI03"/>
<dbReference type="InterPro" id="IPR016032">
    <property type="entry name" value="Sig_transdc_resp-reg_C-effctor"/>
</dbReference>
<proteinExistence type="predicted"/>
<evidence type="ECO:0000313" key="3">
    <source>
        <dbReference type="Proteomes" id="UP000001036"/>
    </source>
</evidence>
<protein>
    <submittedName>
        <fullName evidence="2">Transcriptional regulator, LuxR family</fullName>
    </submittedName>
</protein>
<evidence type="ECO:0000313" key="2">
    <source>
        <dbReference type="EMBL" id="ACE85058.1"/>
    </source>
</evidence>
<organism evidence="2 3">
    <name type="scientific">Cellvibrio japonicus (strain Ueda107)</name>
    <name type="common">Pseudomonas fluorescens subsp. cellulosa</name>
    <dbReference type="NCBI Taxonomy" id="498211"/>
    <lineage>
        <taxon>Bacteria</taxon>
        <taxon>Pseudomonadati</taxon>
        <taxon>Pseudomonadota</taxon>
        <taxon>Gammaproteobacteria</taxon>
        <taxon>Cellvibrionales</taxon>
        <taxon>Cellvibrionaceae</taxon>
        <taxon>Cellvibrio</taxon>
    </lineage>
</organism>
<sequence length="273" mass="29931">MTTVTLEQFSSWVGHIYGAALEPGFGAEDNLRRGCFPWIETLPDSDRQQLSQLLRSHQQQAQKIHYRFAALSDQCEDLMALLHHAKYGALLTTVDARVLFANSVARELLDKKDSVFIRAGELHSKHLSEQLALHNLIGAAAHKNARGIRQGGSLTLSRPLGQRALAVHVLPVGDDAPDRCFPVLVLIVDPDGDPRPQLTTLRTLYGLTKAEAAVAIRVTQGERLQVVADALAISLSTARIHLQRVFEKTGTHRQAELVRLLLTVQAGINMPGG</sequence>
<dbReference type="Proteomes" id="UP000001036">
    <property type="component" value="Chromosome"/>
</dbReference>
<dbReference type="OrthoDB" id="5560285at2"/>
<dbReference type="InterPro" id="IPR036388">
    <property type="entry name" value="WH-like_DNA-bd_sf"/>
</dbReference>
<feature type="domain" description="HTH luxR-type" evidence="1">
    <location>
        <begin position="204"/>
        <end position="261"/>
    </location>
</feature>
<dbReference type="KEGG" id="cja:CJA_3746"/>
<accession>B3PI03</accession>
<reference evidence="2 3" key="1">
    <citation type="journal article" date="2008" name="J. Bacteriol.">
        <title>Insights into plant cell wall degradation from the genome sequence of the soil bacterium Cellvibrio japonicus.</title>
        <authorList>
            <person name="Deboy R.T."/>
            <person name="Mongodin E.F."/>
            <person name="Fouts D.E."/>
            <person name="Tailford L.E."/>
            <person name="Khouri H."/>
            <person name="Emerson J.B."/>
            <person name="Mohamoud Y."/>
            <person name="Watkins K."/>
            <person name="Henrissat B."/>
            <person name="Gilbert H.J."/>
            <person name="Nelson K.E."/>
        </authorList>
    </citation>
    <scope>NUCLEOTIDE SEQUENCE [LARGE SCALE GENOMIC DNA]</scope>
    <source>
        <strain evidence="2 3">Ueda107</strain>
    </source>
</reference>
<dbReference type="eggNOG" id="COG2771">
    <property type="taxonomic scope" value="Bacteria"/>
</dbReference>
<dbReference type="RefSeq" id="WP_012489316.1">
    <property type="nucleotide sequence ID" value="NC_010995.1"/>
</dbReference>
<dbReference type="Pfam" id="PF00196">
    <property type="entry name" value="GerE"/>
    <property type="match status" value="1"/>
</dbReference>
<dbReference type="SUPFAM" id="SSF46894">
    <property type="entry name" value="C-terminal effector domain of the bipartite response regulators"/>
    <property type="match status" value="1"/>
</dbReference>
<dbReference type="GO" id="GO:0003677">
    <property type="term" value="F:DNA binding"/>
    <property type="evidence" value="ECO:0007669"/>
    <property type="project" value="InterPro"/>
</dbReference>
<evidence type="ECO:0000259" key="1">
    <source>
        <dbReference type="SMART" id="SM00421"/>
    </source>
</evidence>
<dbReference type="GO" id="GO:0006355">
    <property type="term" value="P:regulation of DNA-templated transcription"/>
    <property type="evidence" value="ECO:0007669"/>
    <property type="project" value="InterPro"/>
</dbReference>
<keyword evidence="3" id="KW-1185">Reference proteome</keyword>
<dbReference type="Gene3D" id="1.10.10.10">
    <property type="entry name" value="Winged helix-like DNA-binding domain superfamily/Winged helix DNA-binding domain"/>
    <property type="match status" value="1"/>
</dbReference>
<dbReference type="STRING" id="498211.CJA_3746"/>